<dbReference type="Proteomes" id="UP001064971">
    <property type="component" value="Plasmid pDAETH-5"/>
</dbReference>
<keyword evidence="3" id="KW-1185">Reference proteome</keyword>
<proteinExistence type="predicted"/>
<accession>A0ABM8AM49</accession>
<protein>
    <submittedName>
        <fullName evidence="2">Uncharacterized protein</fullName>
    </submittedName>
</protein>
<feature type="region of interest" description="Disordered" evidence="1">
    <location>
        <begin position="64"/>
        <end position="88"/>
    </location>
</feature>
<evidence type="ECO:0000313" key="2">
    <source>
        <dbReference type="EMBL" id="BDP44918.1"/>
    </source>
</evidence>
<dbReference type="RefSeq" id="WP_264778989.1">
    <property type="nucleotide sequence ID" value="NZ_AP026565.1"/>
</dbReference>
<geneLocation type="plasmid" evidence="2 3">
    <name>pDAETH-5</name>
</geneLocation>
<evidence type="ECO:0000313" key="3">
    <source>
        <dbReference type="Proteomes" id="UP001064971"/>
    </source>
</evidence>
<organism evidence="2 3">
    <name type="scientific">Deinococcus aetherius</name>
    <dbReference type="NCBI Taxonomy" id="200252"/>
    <lineage>
        <taxon>Bacteria</taxon>
        <taxon>Thermotogati</taxon>
        <taxon>Deinococcota</taxon>
        <taxon>Deinococci</taxon>
        <taxon>Deinococcales</taxon>
        <taxon>Deinococcaceae</taxon>
        <taxon>Deinococcus</taxon>
    </lineage>
</organism>
<dbReference type="EMBL" id="AP026565">
    <property type="protein sequence ID" value="BDP44918.1"/>
    <property type="molecule type" value="Genomic_DNA"/>
</dbReference>
<evidence type="ECO:0000256" key="1">
    <source>
        <dbReference type="SAM" id="MobiDB-lite"/>
    </source>
</evidence>
<gene>
    <name evidence="2" type="ORF">DAETH_48870</name>
</gene>
<sequence>MPTPWLISDVFTRAWTLADDLNDTEAQDCLAELRRQTFALPLNRQAHVLDLVIALTEQLQRRQDQGAGSVADESDQSGHDGLNPSGSDLARLHQEAQDLLVLLSRGWTVGPMSSLSLRRTWQSLRGRGLGHRLSAYAITPEGRTVYLVGPHDGEGPRGLYLEGNRAALCGVDEAGQPVSLQGRALARADCYVFVEGDRTG</sequence>
<name>A0ABM8AM49_9DEIO</name>
<reference evidence="2" key="1">
    <citation type="submission" date="2022-07" db="EMBL/GenBank/DDBJ databases">
        <title>Complete Genome Sequence of the Radioresistant Bacterium Deinococcus aetherius ST0316, Isolated from the Air Dust collected in Lower Stratosphere above Japan.</title>
        <authorList>
            <person name="Satoh K."/>
            <person name="Hagiwara K."/>
            <person name="Katsumata K."/>
            <person name="Kubo A."/>
            <person name="Yokobori S."/>
            <person name="Yamagishi A."/>
            <person name="Oono Y."/>
            <person name="Narumi I."/>
        </authorList>
    </citation>
    <scope>NUCLEOTIDE SEQUENCE</scope>
    <source>
        <strain evidence="2">ST0316</strain>
        <plasmid evidence="2">pDAETH-5</plasmid>
    </source>
</reference>
<keyword evidence="2" id="KW-0614">Plasmid</keyword>